<organism evidence="2 3">
    <name type="scientific">Ficus carica</name>
    <name type="common">Common fig</name>
    <dbReference type="NCBI Taxonomy" id="3494"/>
    <lineage>
        <taxon>Eukaryota</taxon>
        <taxon>Viridiplantae</taxon>
        <taxon>Streptophyta</taxon>
        <taxon>Embryophyta</taxon>
        <taxon>Tracheophyta</taxon>
        <taxon>Spermatophyta</taxon>
        <taxon>Magnoliopsida</taxon>
        <taxon>eudicotyledons</taxon>
        <taxon>Gunneridae</taxon>
        <taxon>Pentapetalae</taxon>
        <taxon>rosids</taxon>
        <taxon>fabids</taxon>
        <taxon>Rosales</taxon>
        <taxon>Moraceae</taxon>
        <taxon>Ficeae</taxon>
        <taxon>Ficus</taxon>
    </lineage>
</organism>
<sequence>MGHSDGDTSTETQYRVTRRSSRTDRKAHGLSLAVKVVPLWQREKDERVKRALRRSDSPVLSVTLSFLGPILWVRSDLSPSF</sequence>
<evidence type="ECO:0000313" key="3">
    <source>
        <dbReference type="Proteomes" id="UP001187192"/>
    </source>
</evidence>
<proteinExistence type="predicted"/>
<protein>
    <submittedName>
        <fullName evidence="2">Uncharacterized protein</fullName>
    </submittedName>
</protein>
<dbReference type="AlphaFoldDB" id="A0AA87ZHR4"/>
<accession>A0AA87ZHR4</accession>
<dbReference type="EMBL" id="BTGU01000001">
    <property type="protein sequence ID" value="GMN24801.1"/>
    <property type="molecule type" value="Genomic_DNA"/>
</dbReference>
<keyword evidence="3" id="KW-1185">Reference proteome</keyword>
<evidence type="ECO:0000313" key="2">
    <source>
        <dbReference type="EMBL" id="GMN24801.1"/>
    </source>
</evidence>
<gene>
    <name evidence="2" type="ORF">TIFTF001_000710</name>
</gene>
<comment type="caution">
    <text evidence="2">The sequence shown here is derived from an EMBL/GenBank/DDBJ whole genome shotgun (WGS) entry which is preliminary data.</text>
</comment>
<name>A0AA87ZHR4_FICCA</name>
<evidence type="ECO:0000256" key="1">
    <source>
        <dbReference type="SAM" id="MobiDB-lite"/>
    </source>
</evidence>
<dbReference type="Proteomes" id="UP001187192">
    <property type="component" value="Unassembled WGS sequence"/>
</dbReference>
<feature type="region of interest" description="Disordered" evidence="1">
    <location>
        <begin position="1"/>
        <end position="27"/>
    </location>
</feature>
<reference evidence="2" key="1">
    <citation type="submission" date="2023-07" db="EMBL/GenBank/DDBJ databases">
        <title>draft genome sequence of fig (Ficus carica).</title>
        <authorList>
            <person name="Takahashi T."/>
            <person name="Nishimura K."/>
        </authorList>
    </citation>
    <scope>NUCLEOTIDE SEQUENCE</scope>
</reference>